<dbReference type="RefSeq" id="WP_258122042.1">
    <property type="nucleotide sequence ID" value="NZ_CP062229.1"/>
</dbReference>
<keyword evidence="1" id="KW-0472">Membrane</keyword>
<proteinExistence type="predicted"/>
<feature type="transmembrane region" description="Helical" evidence="1">
    <location>
        <begin position="82"/>
        <end position="99"/>
    </location>
</feature>
<accession>A0ABY5R111</accession>
<keyword evidence="1" id="KW-1133">Transmembrane helix</keyword>
<dbReference type="EMBL" id="CP062229">
    <property type="protein sequence ID" value="UVC17170.1"/>
    <property type="molecule type" value="Genomic_DNA"/>
</dbReference>
<evidence type="ECO:0000256" key="1">
    <source>
        <dbReference type="SAM" id="Phobius"/>
    </source>
</evidence>
<dbReference type="Proteomes" id="UP001058098">
    <property type="component" value="Chromosome"/>
</dbReference>
<name>A0ABY5R111_9HYPH</name>
<evidence type="ECO:0000313" key="3">
    <source>
        <dbReference type="Proteomes" id="UP001058098"/>
    </source>
</evidence>
<keyword evidence="1" id="KW-0812">Transmembrane</keyword>
<sequence length="101" mass="11846">MDITSQGVVIAGRWQRQRARYWAELGQHQMSKNEPTELSLQKRIELQFKEDFRVDPLHPVESSERLRRAYARYGLTASLKRAVAVGFVLWFGVLIWLALHH</sequence>
<organism evidence="2 3">
    <name type="scientific">Mesorhizobium onobrychidis</name>
    <dbReference type="NCBI Taxonomy" id="2775404"/>
    <lineage>
        <taxon>Bacteria</taxon>
        <taxon>Pseudomonadati</taxon>
        <taxon>Pseudomonadota</taxon>
        <taxon>Alphaproteobacteria</taxon>
        <taxon>Hyphomicrobiales</taxon>
        <taxon>Phyllobacteriaceae</taxon>
        <taxon>Mesorhizobium</taxon>
    </lineage>
</organism>
<protein>
    <submittedName>
        <fullName evidence="2">Uncharacterized protein</fullName>
    </submittedName>
</protein>
<reference evidence="2" key="1">
    <citation type="submission" date="2020-09" db="EMBL/GenBank/DDBJ databases">
        <title>Rhizobia associated with sainfoin plants.</title>
        <authorList>
            <person name="Asharfi S."/>
            <person name="Kuzmanovic N."/>
            <person name="Bunk B."/>
            <person name="Sproeer C."/>
            <person name="Becker M."/>
            <person name="Thuenen T."/>
        </authorList>
    </citation>
    <scope>NUCLEOTIDE SEQUENCE</scope>
    <source>
        <strain evidence="2">OM4</strain>
    </source>
</reference>
<keyword evidence="3" id="KW-1185">Reference proteome</keyword>
<gene>
    <name evidence="2" type="ORF">IHQ72_08655</name>
</gene>
<evidence type="ECO:0000313" key="2">
    <source>
        <dbReference type="EMBL" id="UVC17170.1"/>
    </source>
</evidence>